<evidence type="ECO:0000313" key="2">
    <source>
        <dbReference type="Proteomes" id="UP001060085"/>
    </source>
</evidence>
<reference evidence="2" key="1">
    <citation type="journal article" date="2023" name="Nat. Plants">
        <title>Single-cell RNA sequencing provides a high-resolution roadmap for understanding the multicellular compartmentation of specialized metabolism.</title>
        <authorList>
            <person name="Sun S."/>
            <person name="Shen X."/>
            <person name="Li Y."/>
            <person name="Li Y."/>
            <person name="Wang S."/>
            <person name="Li R."/>
            <person name="Zhang H."/>
            <person name="Shen G."/>
            <person name="Guo B."/>
            <person name="Wei J."/>
            <person name="Xu J."/>
            <person name="St-Pierre B."/>
            <person name="Chen S."/>
            <person name="Sun C."/>
        </authorList>
    </citation>
    <scope>NUCLEOTIDE SEQUENCE [LARGE SCALE GENOMIC DNA]</scope>
</reference>
<gene>
    <name evidence="1" type="ORF">M9H77_29894</name>
</gene>
<dbReference type="EMBL" id="CM044707">
    <property type="protein sequence ID" value="KAI5652707.1"/>
    <property type="molecule type" value="Genomic_DNA"/>
</dbReference>
<protein>
    <submittedName>
        <fullName evidence="1">Uncharacterized protein</fullName>
    </submittedName>
</protein>
<proteinExistence type="predicted"/>
<keyword evidence="2" id="KW-1185">Reference proteome</keyword>
<name>A0ACB9ZVN9_CATRO</name>
<dbReference type="Proteomes" id="UP001060085">
    <property type="component" value="Linkage Group LG07"/>
</dbReference>
<sequence>MKVKNANVGREENYERGSSRGGRTGKGKGKRLATKVRLPERYVGERRTRIVEEEEEEKHERQDAMDVDEEISEEEQDEETFRREMRQKKRQESVEEGQSSGGMSQLMEMKASMQALMNSHFDSLDGKISDIQERVMKLEARGREEDK</sequence>
<comment type="caution">
    <text evidence="1">The sequence shown here is derived from an EMBL/GenBank/DDBJ whole genome shotgun (WGS) entry which is preliminary data.</text>
</comment>
<evidence type="ECO:0000313" key="1">
    <source>
        <dbReference type="EMBL" id="KAI5652707.1"/>
    </source>
</evidence>
<organism evidence="1 2">
    <name type="scientific">Catharanthus roseus</name>
    <name type="common">Madagascar periwinkle</name>
    <name type="synonym">Vinca rosea</name>
    <dbReference type="NCBI Taxonomy" id="4058"/>
    <lineage>
        <taxon>Eukaryota</taxon>
        <taxon>Viridiplantae</taxon>
        <taxon>Streptophyta</taxon>
        <taxon>Embryophyta</taxon>
        <taxon>Tracheophyta</taxon>
        <taxon>Spermatophyta</taxon>
        <taxon>Magnoliopsida</taxon>
        <taxon>eudicotyledons</taxon>
        <taxon>Gunneridae</taxon>
        <taxon>Pentapetalae</taxon>
        <taxon>asterids</taxon>
        <taxon>lamiids</taxon>
        <taxon>Gentianales</taxon>
        <taxon>Apocynaceae</taxon>
        <taxon>Rauvolfioideae</taxon>
        <taxon>Vinceae</taxon>
        <taxon>Catharanthinae</taxon>
        <taxon>Catharanthus</taxon>
    </lineage>
</organism>
<accession>A0ACB9ZVN9</accession>